<dbReference type="Proteomes" id="UP001627154">
    <property type="component" value="Unassembled WGS sequence"/>
</dbReference>
<comment type="caution">
    <text evidence="2">The sequence shown here is derived from an EMBL/GenBank/DDBJ whole genome shotgun (WGS) entry which is preliminary data.</text>
</comment>
<protein>
    <submittedName>
        <fullName evidence="2">Uncharacterized protein</fullName>
    </submittedName>
</protein>
<evidence type="ECO:0000313" key="3">
    <source>
        <dbReference type="Proteomes" id="UP001627154"/>
    </source>
</evidence>
<name>A0ABD2WE57_9HYME</name>
<dbReference type="PANTHER" id="PTHR46114">
    <property type="entry name" value="APPLE DOMAIN-CONTAINING PROTEIN"/>
    <property type="match status" value="1"/>
</dbReference>
<dbReference type="EMBL" id="JBJJXI010000113">
    <property type="protein sequence ID" value="KAL3390999.1"/>
    <property type="molecule type" value="Genomic_DNA"/>
</dbReference>
<gene>
    <name evidence="2" type="ORF">TKK_014253</name>
</gene>
<evidence type="ECO:0000256" key="1">
    <source>
        <dbReference type="SAM" id="MobiDB-lite"/>
    </source>
</evidence>
<accession>A0ABD2WE57</accession>
<reference evidence="2 3" key="1">
    <citation type="journal article" date="2024" name="bioRxiv">
        <title>A reference genome for Trichogramma kaykai: A tiny desert-dwelling parasitoid wasp with competing sex-ratio distorters.</title>
        <authorList>
            <person name="Culotta J."/>
            <person name="Lindsey A.R."/>
        </authorList>
    </citation>
    <scope>NUCLEOTIDE SEQUENCE [LARGE SCALE GENOMIC DNA]</scope>
    <source>
        <strain evidence="2 3">KSX58</strain>
    </source>
</reference>
<organism evidence="2 3">
    <name type="scientific">Trichogramma kaykai</name>
    <dbReference type="NCBI Taxonomy" id="54128"/>
    <lineage>
        <taxon>Eukaryota</taxon>
        <taxon>Metazoa</taxon>
        <taxon>Ecdysozoa</taxon>
        <taxon>Arthropoda</taxon>
        <taxon>Hexapoda</taxon>
        <taxon>Insecta</taxon>
        <taxon>Pterygota</taxon>
        <taxon>Neoptera</taxon>
        <taxon>Endopterygota</taxon>
        <taxon>Hymenoptera</taxon>
        <taxon>Apocrita</taxon>
        <taxon>Proctotrupomorpha</taxon>
        <taxon>Chalcidoidea</taxon>
        <taxon>Trichogrammatidae</taxon>
        <taxon>Trichogramma</taxon>
    </lineage>
</organism>
<feature type="region of interest" description="Disordered" evidence="1">
    <location>
        <begin position="73"/>
        <end position="99"/>
    </location>
</feature>
<proteinExistence type="predicted"/>
<dbReference type="AlphaFoldDB" id="A0ABD2WE57"/>
<dbReference type="PANTHER" id="PTHR46114:SF1">
    <property type="entry name" value="ZAD DOMAIN-CONTAINING PROTEIN"/>
    <property type="match status" value="1"/>
</dbReference>
<keyword evidence="3" id="KW-1185">Reference proteome</keyword>
<evidence type="ECO:0000313" key="2">
    <source>
        <dbReference type="EMBL" id="KAL3390999.1"/>
    </source>
</evidence>
<feature type="compositionally biased region" description="Basic residues" evidence="1">
    <location>
        <begin position="75"/>
        <end position="84"/>
    </location>
</feature>
<sequence length="99" mass="12344">MINNFGEMKCNMSYKLHFLHNHSDEFPKNCGDFSDEEGERFHQDIKHMEQRYQGRWDVAMMADYCWMLKRESQHKGIKRKRQPLRRSFEEKKVRYKRKR</sequence>